<protein>
    <submittedName>
        <fullName evidence="2">DUF4282 domain-containing protein</fullName>
    </submittedName>
</protein>
<keyword evidence="1" id="KW-1133">Transmembrane helix</keyword>
<organism evidence="2 3">
    <name type="scientific">Filobacillus milosensis</name>
    <dbReference type="NCBI Taxonomy" id="94137"/>
    <lineage>
        <taxon>Bacteria</taxon>
        <taxon>Bacillati</taxon>
        <taxon>Bacillota</taxon>
        <taxon>Bacilli</taxon>
        <taxon>Bacillales</taxon>
        <taxon>Bacillaceae</taxon>
        <taxon>Filobacillus</taxon>
    </lineage>
</organism>
<feature type="transmembrane region" description="Helical" evidence="1">
    <location>
        <begin position="12"/>
        <end position="36"/>
    </location>
</feature>
<dbReference type="Pfam" id="PF14110">
    <property type="entry name" value="DUF4282"/>
    <property type="match status" value="1"/>
</dbReference>
<evidence type="ECO:0000256" key="1">
    <source>
        <dbReference type="SAM" id="Phobius"/>
    </source>
</evidence>
<gene>
    <name evidence="2" type="ORF">E3U55_02910</name>
</gene>
<keyword evidence="1" id="KW-0472">Membrane</keyword>
<comment type="caution">
    <text evidence="2">The sequence shown here is derived from an EMBL/GenBank/DDBJ whole genome shotgun (WGS) entry which is preliminary data.</text>
</comment>
<dbReference type="RefSeq" id="WP_134338821.1">
    <property type="nucleotide sequence ID" value="NZ_SOPW01000002.1"/>
</dbReference>
<dbReference type="Proteomes" id="UP000297975">
    <property type="component" value="Unassembled WGS sequence"/>
</dbReference>
<reference evidence="2 3" key="1">
    <citation type="submission" date="2019-03" db="EMBL/GenBank/DDBJ databases">
        <authorList>
            <person name="He R.-H."/>
        </authorList>
    </citation>
    <scope>NUCLEOTIDE SEQUENCE [LARGE SCALE GENOMIC DNA]</scope>
    <source>
        <strain evidence="3">SH 714</strain>
    </source>
</reference>
<sequence length="84" mass="9583">MRKYLTFDKMILPIIIQIIFWIGVVATVISGILMMIGGEVLLGLLTLVFGPLVVRIYCELIIIFFKMNDTLTEIKMGLLKHKDL</sequence>
<evidence type="ECO:0000313" key="3">
    <source>
        <dbReference type="Proteomes" id="UP000297975"/>
    </source>
</evidence>
<name>A0A4Y8ITR9_9BACI</name>
<accession>A0A4Y8ITR9</accession>
<keyword evidence="1" id="KW-0812">Transmembrane</keyword>
<dbReference type="AlphaFoldDB" id="A0A4Y8ITR9"/>
<dbReference type="EMBL" id="SOPW01000002">
    <property type="protein sequence ID" value="TFB24462.1"/>
    <property type="molecule type" value="Genomic_DNA"/>
</dbReference>
<dbReference type="OrthoDB" id="280522at2"/>
<dbReference type="InterPro" id="IPR025557">
    <property type="entry name" value="DUF4282"/>
</dbReference>
<proteinExistence type="predicted"/>
<evidence type="ECO:0000313" key="2">
    <source>
        <dbReference type="EMBL" id="TFB24462.1"/>
    </source>
</evidence>
<keyword evidence="3" id="KW-1185">Reference proteome</keyword>
<feature type="transmembrane region" description="Helical" evidence="1">
    <location>
        <begin position="42"/>
        <end position="65"/>
    </location>
</feature>